<dbReference type="OrthoDB" id="9806920at2759"/>
<gene>
    <name evidence="3" type="ORF">HERILL_LOCUS5817</name>
</gene>
<feature type="compositionally biased region" description="Polar residues" evidence="1">
    <location>
        <begin position="181"/>
        <end position="199"/>
    </location>
</feature>
<dbReference type="InParanoid" id="A0A7R8UL25"/>
<feature type="region of interest" description="Disordered" evidence="1">
    <location>
        <begin position="1"/>
        <end position="254"/>
    </location>
</feature>
<proteinExistence type="predicted"/>
<feature type="region of interest" description="Disordered" evidence="1">
    <location>
        <begin position="835"/>
        <end position="888"/>
    </location>
</feature>
<dbReference type="InterPro" id="IPR011989">
    <property type="entry name" value="ARM-like"/>
</dbReference>
<feature type="compositionally biased region" description="Polar residues" evidence="1">
    <location>
        <begin position="160"/>
        <end position="170"/>
    </location>
</feature>
<feature type="region of interest" description="Disordered" evidence="1">
    <location>
        <begin position="1099"/>
        <end position="1158"/>
    </location>
</feature>
<reference evidence="3 4" key="1">
    <citation type="submission" date="2020-11" db="EMBL/GenBank/DDBJ databases">
        <authorList>
            <person name="Wallbank WR R."/>
            <person name="Pardo Diaz C."/>
            <person name="Kozak K."/>
            <person name="Martin S."/>
            <person name="Jiggins C."/>
            <person name="Moest M."/>
            <person name="Warren A I."/>
            <person name="Generalovic N T."/>
            <person name="Byers J.R.P. K."/>
            <person name="Montejo-Kovacevich G."/>
            <person name="Yen C E."/>
        </authorList>
    </citation>
    <scope>NUCLEOTIDE SEQUENCE [LARGE SCALE GENOMIC DNA]</scope>
</reference>
<feature type="compositionally biased region" description="Basic and acidic residues" evidence="1">
    <location>
        <begin position="846"/>
        <end position="870"/>
    </location>
</feature>
<feature type="domain" description="FHOD1 N-terminal GTPase-binding" evidence="2">
    <location>
        <begin position="1262"/>
        <end position="1298"/>
    </location>
</feature>
<feature type="region of interest" description="Disordered" evidence="1">
    <location>
        <begin position="331"/>
        <end position="350"/>
    </location>
</feature>
<feature type="compositionally biased region" description="Basic and acidic residues" evidence="1">
    <location>
        <begin position="369"/>
        <end position="385"/>
    </location>
</feature>
<feature type="compositionally biased region" description="Basic and acidic residues" evidence="1">
    <location>
        <begin position="433"/>
        <end position="448"/>
    </location>
</feature>
<sequence>MSGYRNYAPWKSTLPYKSGSSSTYSSRDDVNASDSKSRFGLLGSPAAFRPSYSGGTYRSIKRDAPLVVPLPKNYGSNYGSASKDEKVGPKTTPSSLQTPAKSSLQPTQQKYTGNASRNLSKYGRKSRDPSPTLDRRPTLTVTRAKSRDPSPIGDRRHNSGAYSTSTSNLTKFGHRSRDPSPATSELRLNTGLQGRSLRSMSRDPSPVNVQYKTSLGTSQNNYGSNYRLGQRGTKNYGSKYASNTSSSSSSNAVPDKALSYMSISDFRARSVSRTHDCTKKLEKLSLNDEKSDRDVSLETSDSGAKVQDDKQDSEEDEEEYLEPEVFVSVTVVTRGTSPNPPGSSIVRTRRLELAKTIEKTIQRSTRKPKCFDKEIQSDRLDDTTRYSRFSSASRLSTTPWSSPYSSESKFSRSDSSKYTTNVSSGSCSSSKLVKSDSDSDKKKKDESSISRNNSSSSRSSMKQDKSKSSPESKLSKASSKHSSSSAKHRSSDNLVTASSRSLPPAIPKADSPTKSASTSSGSSRWPNKDFRKSALNVGPTDRPRKSRTPSTGTDTDEKCEQQKSSPAFSRTERSPSVGSEASSSTSSSGNSSADDTKHDHQGQVATTSLDNDFDQTRENACFTPEQVPKDSNYVESYNKSFDSRGDREPADHPSEENDVQNFHQIRSPNICPATGADSSEQLVARTEDAKSILIRKLGSISNFFTTRNLDDSSGEGIYLDSSSGGSGVDASISGVLKEDAPTTTASVSQLQVQTQSQVLNPTVAVTSNTNSDLDESSWWQNTSQQIDTESALDLRDDMKYKLRHIDSGEVAWWMRNDNDRGLGDNEDDTIADDLKTLNQQNDFDTDPDRSDRTDRFYTNETKRSVSRDRTPWWPTSTSESSLKEKSPRIRRIESGERAWWLNDSNEGNPNSVETSQYDDSCYNNANQYQNQKLGTLNESPVNQSYTNGSSNEATSPGGSYYSGRTPYPHQKLSTVNENVVSQFERSSPHVEKSGSQYKIPWWMADTSQESDKKGSMFKIRHNESGERAWWLSDANDSQSRNASSSSQPETYQPPKMNTIRRVESGEVAWWLQDDTTEPQQKPAAPEDDEVKRATANYYKYNPSSDPLYDSSYGQIPPLGDRRSPEGLEDTSQARKSPHHNNKNMNGNNYINTSNGNNNCDSEIPTVTVKIRSGKAASASEKLFISRHTNIDELLGGSCRPLSPLLNRFNAGNTGGKTDLGFFYEEISPQQVRIHDSTAQMPVIQRMERDEWDYASGNQQQKYKLDDAAIQVYKDGDYGAYLDLESSLAEQAEEIEGLDSR</sequence>
<feature type="compositionally biased region" description="Basic and acidic residues" evidence="1">
    <location>
        <begin position="273"/>
        <end position="296"/>
    </location>
</feature>
<feature type="compositionally biased region" description="Basic and acidic residues" evidence="1">
    <location>
        <begin position="641"/>
        <end position="655"/>
    </location>
</feature>
<feature type="compositionally biased region" description="Polar residues" evidence="1">
    <location>
        <begin position="492"/>
        <end position="501"/>
    </location>
</feature>
<name>A0A7R8UL25_HERIL</name>
<evidence type="ECO:0000256" key="1">
    <source>
        <dbReference type="SAM" id="MobiDB-lite"/>
    </source>
</evidence>
<feature type="compositionally biased region" description="Low complexity" evidence="1">
    <location>
        <begin position="508"/>
        <end position="523"/>
    </location>
</feature>
<feature type="compositionally biased region" description="Low complexity" evidence="1">
    <location>
        <begin position="871"/>
        <end position="880"/>
    </location>
</feature>
<evidence type="ECO:0000313" key="4">
    <source>
        <dbReference type="Proteomes" id="UP000594454"/>
    </source>
</evidence>
<feature type="compositionally biased region" description="Low complexity" evidence="1">
    <location>
        <begin position="449"/>
        <end position="460"/>
    </location>
</feature>
<feature type="compositionally biased region" description="Low complexity" evidence="1">
    <location>
        <begin position="423"/>
        <end position="432"/>
    </location>
</feature>
<organism evidence="3 4">
    <name type="scientific">Hermetia illucens</name>
    <name type="common">Black soldier fly</name>
    <dbReference type="NCBI Taxonomy" id="343691"/>
    <lineage>
        <taxon>Eukaryota</taxon>
        <taxon>Metazoa</taxon>
        <taxon>Ecdysozoa</taxon>
        <taxon>Arthropoda</taxon>
        <taxon>Hexapoda</taxon>
        <taxon>Insecta</taxon>
        <taxon>Pterygota</taxon>
        <taxon>Neoptera</taxon>
        <taxon>Endopterygota</taxon>
        <taxon>Diptera</taxon>
        <taxon>Brachycera</taxon>
        <taxon>Stratiomyomorpha</taxon>
        <taxon>Stratiomyidae</taxon>
        <taxon>Hermetiinae</taxon>
        <taxon>Hermetia</taxon>
    </lineage>
</organism>
<feature type="compositionally biased region" description="Basic and acidic residues" evidence="1">
    <location>
        <begin position="125"/>
        <end position="137"/>
    </location>
</feature>
<dbReference type="InterPro" id="IPR041387">
    <property type="entry name" value="FHOD1_GBD_N"/>
</dbReference>
<dbReference type="EMBL" id="LR899010">
    <property type="protein sequence ID" value="CAD7082811.1"/>
    <property type="molecule type" value="Genomic_DNA"/>
</dbReference>
<evidence type="ECO:0000259" key="2">
    <source>
        <dbReference type="Pfam" id="PF18382"/>
    </source>
</evidence>
<feature type="compositionally biased region" description="Acidic residues" evidence="1">
    <location>
        <begin position="311"/>
        <end position="322"/>
    </location>
</feature>
<feature type="region of interest" description="Disordered" evidence="1">
    <location>
        <begin position="269"/>
        <end position="324"/>
    </location>
</feature>
<feature type="compositionally biased region" description="Low complexity" evidence="1">
    <location>
        <begin position="574"/>
        <end position="592"/>
    </location>
</feature>
<feature type="compositionally biased region" description="Low complexity" evidence="1">
    <location>
        <begin position="475"/>
        <end position="485"/>
    </location>
</feature>
<feature type="compositionally biased region" description="Low complexity" evidence="1">
    <location>
        <begin position="1034"/>
        <end position="1047"/>
    </location>
</feature>
<evidence type="ECO:0000313" key="3">
    <source>
        <dbReference type="EMBL" id="CAD7082811.1"/>
    </source>
</evidence>
<feature type="compositionally biased region" description="Polar residues" evidence="1">
    <location>
        <begin position="937"/>
        <end position="957"/>
    </location>
</feature>
<dbReference type="Pfam" id="PF18382">
    <property type="entry name" value="Formin_GBD_N"/>
    <property type="match status" value="1"/>
</dbReference>
<feature type="compositionally biased region" description="Low complexity" evidence="1">
    <location>
        <begin position="1142"/>
        <end position="1158"/>
    </location>
</feature>
<feature type="region of interest" description="Disordered" evidence="1">
    <location>
        <begin position="1034"/>
        <end position="1057"/>
    </location>
</feature>
<feature type="region of interest" description="Disordered" evidence="1">
    <location>
        <begin position="362"/>
        <end position="659"/>
    </location>
</feature>
<feature type="compositionally biased region" description="Basic and acidic residues" evidence="1">
    <location>
        <begin position="461"/>
        <end position="474"/>
    </location>
</feature>
<feature type="region of interest" description="Disordered" evidence="1">
    <location>
        <begin position="937"/>
        <end position="970"/>
    </location>
</feature>
<protein>
    <recommendedName>
        <fullName evidence="2">FHOD1 N-terminal GTPase-binding domain-containing protein</fullName>
    </recommendedName>
</protein>
<dbReference type="Proteomes" id="UP000594454">
    <property type="component" value="Chromosome 2"/>
</dbReference>
<feature type="compositionally biased region" description="Basic and acidic residues" evidence="1">
    <location>
        <begin position="145"/>
        <end position="157"/>
    </location>
</feature>
<dbReference type="Gene3D" id="1.25.10.10">
    <property type="entry name" value="Leucine-rich Repeat Variant"/>
    <property type="match status" value="1"/>
</dbReference>
<feature type="compositionally biased region" description="Polar residues" evidence="1">
    <location>
        <begin position="386"/>
        <end position="404"/>
    </location>
</feature>
<feature type="compositionally biased region" description="Polar residues" evidence="1">
    <location>
        <begin position="91"/>
        <end position="119"/>
    </location>
</feature>
<feature type="compositionally biased region" description="Low complexity" evidence="1">
    <location>
        <begin position="242"/>
        <end position="251"/>
    </location>
</feature>
<accession>A0A7R8UL25</accession>
<feature type="compositionally biased region" description="Polar residues" evidence="1">
    <location>
        <begin position="207"/>
        <end position="224"/>
    </location>
</feature>
<keyword evidence="4" id="KW-1185">Reference proteome</keyword>